<comment type="caution">
    <text evidence="4">The sequence shown here is derived from an EMBL/GenBank/DDBJ whole genome shotgun (WGS) entry which is preliminary data.</text>
</comment>
<dbReference type="EMBL" id="SLZZ01000024">
    <property type="protein sequence ID" value="TCS76406.1"/>
    <property type="molecule type" value="Genomic_DNA"/>
</dbReference>
<evidence type="ECO:0008006" key="6">
    <source>
        <dbReference type="Google" id="ProtNLM"/>
    </source>
</evidence>
<dbReference type="PANTHER" id="PTHR31151">
    <property type="entry name" value="PROLINE-TRNA LIGASE (DUF1680)"/>
    <property type="match status" value="1"/>
</dbReference>
<accession>A0A4R3K2D4</accession>
<protein>
    <recommendedName>
        <fullName evidence="6">DUF1680 family protein</fullName>
    </recommendedName>
</protein>
<feature type="domain" description="Non-reducing end beta-L-arabinofuranosidase-like GH127 middle" evidence="3">
    <location>
        <begin position="585"/>
        <end position="674"/>
    </location>
</feature>
<dbReference type="InterPro" id="IPR049046">
    <property type="entry name" value="Beta-AFase-like_GH127_middle"/>
</dbReference>
<feature type="domain" description="Atrophied bacterial Ig" evidence="2">
    <location>
        <begin position="20"/>
        <end position="91"/>
    </location>
</feature>
<dbReference type="Pfam" id="PF20578">
    <property type="entry name" value="aBig_2"/>
    <property type="match status" value="1"/>
</dbReference>
<gene>
    <name evidence="4" type="ORF">EDD59_12422</name>
</gene>
<dbReference type="Proteomes" id="UP000295726">
    <property type="component" value="Unassembled WGS sequence"/>
</dbReference>
<evidence type="ECO:0000259" key="2">
    <source>
        <dbReference type="Pfam" id="PF20578"/>
    </source>
</evidence>
<dbReference type="Pfam" id="PF20736">
    <property type="entry name" value="Glyco_hydro127M"/>
    <property type="match status" value="1"/>
</dbReference>
<proteinExistence type="predicted"/>
<evidence type="ECO:0000313" key="4">
    <source>
        <dbReference type="EMBL" id="TCS76406.1"/>
    </source>
</evidence>
<dbReference type="InterPro" id="IPR008928">
    <property type="entry name" value="6-hairpin_glycosidase_sf"/>
</dbReference>
<dbReference type="InterPro" id="IPR012878">
    <property type="entry name" value="Beta-AFase-like_GH127_cat"/>
</dbReference>
<evidence type="ECO:0000313" key="5">
    <source>
        <dbReference type="Proteomes" id="UP000295726"/>
    </source>
</evidence>
<keyword evidence="5" id="KW-1185">Reference proteome</keyword>
<dbReference type="OrthoDB" id="9757939at2"/>
<dbReference type="SUPFAM" id="SSF48208">
    <property type="entry name" value="Six-hairpin glycosidases"/>
    <property type="match status" value="1"/>
</dbReference>
<sequence>MAKTPEMIIDEDIKKIYLGNLNTVEFNLKLPEEGAQGTQITWSSDNELFLRPDGSVTRPMNGIGNRKVHLKGTFSYGGLKKEKTYEVHILEEKGRVDIVEVLTLERTVKAGVLTMLPHAVILRGDNGHLFSRRVDWEGGNEQVFKKCGIVRLCGKIKEEKLPANIVIHVKEQAETEKMSTVPAVTAMDGGETHLTAGSQFYRAMEHAVTYFKSVNDDEMLYNFRVAAGLDTRGAKAMEGWDSMECLLRGHTTGHYLSALALCYRETKDGEILSKLQYIVEELGRCQKAFSGLSGYHEGYLGAYSEEQYDLLEKGAKYPDIWAPYYTLHKLLAGMLEAYYWTENEKALNIAIKAGMWVYRRLNRLTKNEREQMWDTYIAGEFGGINETFAGLYEITGKEEFLITAKMFDNDRLFVPMQEQKDVLEGLHANQHIPQIIGCMGLFKATGEKHYHDIAEFFWKIVTGSHTFVNGGTGENEMFFEPDASAAHLTAETAEYCASYNMLKLTKELFRYNPKAFYMDYYERCMFNHIVAGVDQKPTGETTYFFPLGPGGVKEPKSINSCCHGTGMESQMKYTEAIYFHTKDELYVNLFLNSETVWKEKDVWIRQAVDKESPGNIKLCIEGDTEFVLKIRCPYWCKGEYEVLVNSVKVIAKCDSGGYININRKRTTDVVEIRFKCEIRMECASGSGDIKAWAYGPYILAALSEQRNFLELDGREMEPEKIGADGLRFRINSRKDILWVPLADVEDKRFHVYWKKVC</sequence>
<evidence type="ECO:0000259" key="3">
    <source>
        <dbReference type="Pfam" id="PF20736"/>
    </source>
</evidence>
<feature type="domain" description="Non-reducing end beta-L-arabinofuranosidase-like GH127 catalytic" evidence="1">
    <location>
        <begin position="198"/>
        <end position="574"/>
    </location>
</feature>
<evidence type="ECO:0000259" key="1">
    <source>
        <dbReference type="Pfam" id="PF07944"/>
    </source>
</evidence>
<dbReference type="PANTHER" id="PTHR31151:SF0">
    <property type="entry name" value="PROLINE-TRNA LIGASE (DUF1680)"/>
    <property type="match status" value="1"/>
</dbReference>
<reference evidence="4 5" key="1">
    <citation type="submission" date="2019-03" db="EMBL/GenBank/DDBJ databases">
        <title>Genomic Encyclopedia of Type Strains, Phase IV (KMG-IV): sequencing the most valuable type-strain genomes for metagenomic binning, comparative biology and taxonomic classification.</title>
        <authorList>
            <person name="Goeker M."/>
        </authorList>
    </citation>
    <scope>NUCLEOTIDE SEQUENCE [LARGE SCALE GENOMIC DNA]</scope>
    <source>
        <strain evidence="4 5">DSM 29489</strain>
    </source>
</reference>
<dbReference type="Pfam" id="PF07944">
    <property type="entry name" value="Beta-AFase-like_GH127_cat"/>
    <property type="match status" value="1"/>
</dbReference>
<dbReference type="InterPro" id="IPR046780">
    <property type="entry name" value="aBig_2"/>
</dbReference>
<dbReference type="RefSeq" id="WP_132382907.1">
    <property type="nucleotide sequence ID" value="NZ_SLZZ01000024.1"/>
</dbReference>
<dbReference type="AlphaFoldDB" id="A0A4R3K2D4"/>
<name>A0A4R3K2D4_9FIRM</name>
<organism evidence="4 5">
    <name type="scientific">Muricomes intestini</name>
    <dbReference type="NCBI Taxonomy" id="1796634"/>
    <lineage>
        <taxon>Bacteria</taxon>
        <taxon>Bacillati</taxon>
        <taxon>Bacillota</taxon>
        <taxon>Clostridia</taxon>
        <taxon>Lachnospirales</taxon>
        <taxon>Lachnospiraceae</taxon>
        <taxon>Muricomes</taxon>
    </lineage>
</organism>
<dbReference type="GO" id="GO:0005975">
    <property type="term" value="P:carbohydrate metabolic process"/>
    <property type="evidence" value="ECO:0007669"/>
    <property type="project" value="InterPro"/>
</dbReference>